<dbReference type="Proteomes" id="UP000199502">
    <property type="component" value="Unassembled WGS sequence"/>
</dbReference>
<feature type="domain" description="CheW-like" evidence="1">
    <location>
        <begin position="10"/>
        <end position="154"/>
    </location>
</feature>
<reference evidence="2 3" key="1">
    <citation type="submission" date="2016-10" db="EMBL/GenBank/DDBJ databases">
        <authorList>
            <person name="de Groot N.N."/>
        </authorList>
    </citation>
    <scope>NUCLEOTIDE SEQUENCE [LARGE SCALE GENOMIC DNA]</scope>
    <source>
        <strain evidence="2 3">CGMCC 1.8925</strain>
    </source>
</reference>
<dbReference type="PROSITE" id="PS50851">
    <property type="entry name" value="CHEW"/>
    <property type="match status" value="1"/>
</dbReference>
<dbReference type="InterPro" id="IPR002545">
    <property type="entry name" value="CheW-lke_dom"/>
</dbReference>
<dbReference type="InterPro" id="IPR036061">
    <property type="entry name" value="CheW-like_dom_sf"/>
</dbReference>
<dbReference type="Gene3D" id="2.30.30.40">
    <property type="entry name" value="SH3 Domains"/>
    <property type="match status" value="1"/>
</dbReference>
<dbReference type="PANTHER" id="PTHR22617">
    <property type="entry name" value="CHEMOTAXIS SENSOR HISTIDINE KINASE-RELATED"/>
    <property type="match status" value="1"/>
</dbReference>
<gene>
    <name evidence="2" type="ORF">SAMN05660710_01416</name>
</gene>
<dbReference type="SUPFAM" id="SSF50341">
    <property type="entry name" value="CheW-like"/>
    <property type="match status" value="1"/>
</dbReference>
<dbReference type="Gene3D" id="2.40.50.180">
    <property type="entry name" value="CheA-289, Domain 4"/>
    <property type="match status" value="1"/>
</dbReference>
<proteinExistence type="predicted"/>
<dbReference type="EMBL" id="FMVT01000004">
    <property type="protein sequence ID" value="SCY38644.1"/>
    <property type="molecule type" value="Genomic_DNA"/>
</dbReference>
<dbReference type="GO" id="GO:0005829">
    <property type="term" value="C:cytosol"/>
    <property type="evidence" value="ECO:0007669"/>
    <property type="project" value="TreeGrafter"/>
</dbReference>
<evidence type="ECO:0000313" key="3">
    <source>
        <dbReference type="Proteomes" id="UP000199502"/>
    </source>
</evidence>
<dbReference type="OrthoDB" id="3291462at2"/>
<dbReference type="Pfam" id="PF01584">
    <property type="entry name" value="CheW"/>
    <property type="match status" value="1"/>
</dbReference>
<dbReference type="RefSeq" id="WP_090741727.1">
    <property type="nucleotide sequence ID" value="NZ_FMVT01000004.1"/>
</dbReference>
<evidence type="ECO:0000313" key="2">
    <source>
        <dbReference type="EMBL" id="SCY38644.1"/>
    </source>
</evidence>
<evidence type="ECO:0000259" key="1">
    <source>
        <dbReference type="PROSITE" id="PS50851"/>
    </source>
</evidence>
<dbReference type="PANTHER" id="PTHR22617:SF23">
    <property type="entry name" value="CHEMOTAXIS PROTEIN CHEW"/>
    <property type="match status" value="1"/>
</dbReference>
<accession>A0A1G5FHR9</accession>
<dbReference type="SMART" id="SM00260">
    <property type="entry name" value="CheW"/>
    <property type="match status" value="1"/>
</dbReference>
<name>A0A1G5FHR9_9RHOB</name>
<dbReference type="GO" id="GO:0006935">
    <property type="term" value="P:chemotaxis"/>
    <property type="evidence" value="ECO:0007669"/>
    <property type="project" value="InterPro"/>
</dbReference>
<dbReference type="GO" id="GO:0007165">
    <property type="term" value="P:signal transduction"/>
    <property type="evidence" value="ECO:0007669"/>
    <property type="project" value="InterPro"/>
</dbReference>
<organism evidence="2 3">
    <name type="scientific">Paracoccus tibetensis</name>
    <dbReference type="NCBI Taxonomy" id="336292"/>
    <lineage>
        <taxon>Bacteria</taxon>
        <taxon>Pseudomonadati</taxon>
        <taxon>Pseudomonadota</taxon>
        <taxon>Alphaproteobacteria</taxon>
        <taxon>Rhodobacterales</taxon>
        <taxon>Paracoccaceae</taxon>
        <taxon>Paracoccus</taxon>
    </lineage>
</organism>
<protein>
    <submittedName>
        <fullName evidence="2">Purine-binding chemotaxis protein CheW</fullName>
    </submittedName>
</protein>
<sequence length="157" mass="16990">MQTTTATTLGQDYLTIALDEDIFALPVATVREVLDPPPMTRVPFAPAHVPGLVNVRGNVMPLLDLRTRFGMAAAEDRETTRLIVTHVDRPGDPFLVGLRADAVYEVIDIAQGALRPAPPGSTRWPAALMQGVIQRGDRYVIVLDLAEIVAADAARPQ</sequence>
<keyword evidence="3" id="KW-1185">Reference proteome</keyword>
<dbReference type="AlphaFoldDB" id="A0A1G5FHR9"/>
<dbReference type="InterPro" id="IPR039315">
    <property type="entry name" value="CheW"/>
</dbReference>
<dbReference type="STRING" id="336292.SAMN05660710_01416"/>